<dbReference type="EMBL" id="GBHO01030989">
    <property type="protein sequence ID" value="JAG12615.1"/>
    <property type="molecule type" value="Transcribed_RNA"/>
</dbReference>
<proteinExistence type="predicted"/>
<gene>
    <name evidence="2" type="primary">pol_483</name>
    <name evidence="2" type="ORF">CM83_102151</name>
</gene>
<dbReference type="Pfam" id="PF00078">
    <property type="entry name" value="RVT_1"/>
    <property type="match status" value="1"/>
</dbReference>
<reference evidence="2" key="2">
    <citation type="submission" date="2014-07" db="EMBL/GenBank/DDBJ databases">
        <authorList>
            <person name="Hull J."/>
        </authorList>
    </citation>
    <scope>NUCLEOTIDE SEQUENCE</scope>
</reference>
<dbReference type="InterPro" id="IPR043502">
    <property type="entry name" value="DNA/RNA_pol_sf"/>
</dbReference>
<name>A0A0A9X6D5_LYGHE</name>
<dbReference type="AlphaFoldDB" id="A0A0A9X6D5"/>
<feature type="domain" description="Reverse transcriptase" evidence="1">
    <location>
        <begin position="1"/>
        <end position="175"/>
    </location>
</feature>
<evidence type="ECO:0000259" key="1">
    <source>
        <dbReference type="PROSITE" id="PS50878"/>
    </source>
</evidence>
<feature type="non-terminal residue" evidence="2">
    <location>
        <position position="176"/>
    </location>
</feature>
<keyword evidence="2" id="KW-0695">RNA-directed DNA polymerase</keyword>
<feature type="non-terminal residue" evidence="2">
    <location>
        <position position="1"/>
    </location>
</feature>
<dbReference type="PANTHER" id="PTHR33332">
    <property type="entry name" value="REVERSE TRANSCRIPTASE DOMAIN-CONTAINING PROTEIN"/>
    <property type="match status" value="1"/>
</dbReference>
<dbReference type="SUPFAM" id="SSF56672">
    <property type="entry name" value="DNA/RNA polymerases"/>
    <property type="match status" value="1"/>
</dbReference>
<organism evidence="2">
    <name type="scientific">Lygus hesperus</name>
    <name type="common">Western plant bug</name>
    <dbReference type="NCBI Taxonomy" id="30085"/>
    <lineage>
        <taxon>Eukaryota</taxon>
        <taxon>Metazoa</taxon>
        <taxon>Ecdysozoa</taxon>
        <taxon>Arthropoda</taxon>
        <taxon>Hexapoda</taxon>
        <taxon>Insecta</taxon>
        <taxon>Pterygota</taxon>
        <taxon>Neoptera</taxon>
        <taxon>Paraneoptera</taxon>
        <taxon>Hemiptera</taxon>
        <taxon>Heteroptera</taxon>
        <taxon>Panheteroptera</taxon>
        <taxon>Cimicomorpha</taxon>
        <taxon>Miridae</taxon>
        <taxon>Mirini</taxon>
        <taxon>Lygus</taxon>
    </lineage>
</organism>
<dbReference type="InterPro" id="IPR000477">
    <property type="entry name" value="RT_dom"/>
</dbReference>
<protein>
    <submittedName>
        <fullName evidence="2">RNA-directed DNA polymerase from mobile element jockey</fullName>
    </submittedName>
</protein>
<sequence>LDLTNAFGSINHSLLVEKLAKFFHFSSSACSLIRSYLSGRTQSVTLNGFSSNLLPILDGVPQGSVLAPFLFSTFINDMPQIIFNSAFHLYADDTQIYKHSPTDLPSLSRSIALVNSDLSSINNWCSANGLILNPKKSQAIIIFKQAISTDTLPPILINSTPISYVSSVRDLGVIIN</sequence>
<keyword evidence="2" id="KW-0548">Nucleotidyltransferase</keyword>
<dbReference type="GO" id="GO:0003964">
    <property type="term" value="F:RNA-directed DNA polymerase activity"/>
    <property type="evidence" value="ECO:0007669"/>
    <property type="project" value="UniProtKB-KW"/>
</dbReference>
<accession>A0A0A9X6D5</accession>
<dbReference type="PROSITE" id="PS50878">
    <property type="entry name" value="RT_POL"/>
    <property type="match status" value="1"/>
</dbReference>
<keyword evidence="2" id="KW-0808">Transferase</keyword>
<evidence type="ECO:0000313" key="2">
    <source>
        <dbReference type="EMBL" id="JAG12615.1"/>
    </source>
</evidence>
<reference evidence="2" key="1">
    <citation type="journal article" date="2014" name="PLoS ONE">
        <title>Transcriptome-Based Identification of ABC Transporters in the Western Tarnished Plant Bug Lygus hesperus.</title>
        <authorList>
            <person name="Hull J.J."/>
            <person name="Chaney K."/>
            <person name="Geib S.M."/>
            <person name="Fabrick J.A."/>
            <person name="Brent C.S."/>
            <person name="Walsh D."/>
            <person name="Lavine L.C."/>
        </authorList>
    </citation>
    <scope>NUCLEOTIDE SEQUENCE</scope>
</reference>